<protein>
    <recommendedName>
        <fullName evidence="1">RNase H type-1 domain-containing protein</fullName>
    </recommendedName>
</protein>
<dbReference type="GO" id="GO:0003676">
    <property type="term" value="F:nucleic acid binding"/>
    <property type="evidence" value="ECO:0007669"/>
    <property type="project" value="InterPro"/>
</dbReference>
<evidence type="ECO:0000313" key="2">
    <source>
        <dbReference type="EMBL" id="CAA7051708.1"/>
    </source>
</evidence>
<accession>A0A6D2KF42</accession>
<dbReference type="CDD" id="cd06222">
    <property type="entry name" value="RNase_H_like"/>
    <property type="match status" value="1"/>
</dbReference>
<dbReference type="PANTHER" id="PTHR34146:SF3">
    <property type="entry name" value="POLYNUCLEOTIDYL TRANSFERASE, RIBONUCLEASE H-LIKE SUPERFAMILY PROTEIN"/>
    <property type="match status" value="1"/>
</dbReference>
<gene>
    <name evidence="2" type="ORF">MERR_LOCUS38943</name>
</gene>
<dbReference type="InterPro" id="IPR012337">
    <property type="entry name" value="RNaseH-like_sf"/>
</dbReference>
<evidence type="ECO:0000259" key="1">
    <source>
        <dbReference type="Pfam" id="PF13456"/>
    </source>
</evidence>
<evidence type="ECO:0000313" key="3">
    <source>
        <dbReference type="Proteomes" id="UP000467841"/>
    </source>
</evidence>
<dbReference type="OrthoDB" id="1306118at2759"/>
<dbReference type="GO" id="GO:0004523">
    <property type="term" value="F:RNA-DNA hybrid ribonuclease activity"/>
    <property type="evidence" value="ECO:0007669"/>
    <property type="project" value="InterPro"/>
</dbReference>
<dbReference type="Proteomes" id="UP000467841">
    <property type="component" value="Unassembled WGS sequence"/>
</dbReference>
<dbReference type="SUPFAM" id="SSF53098">
    <property type="entry name" value="Ribonuclease H-like"/>
    <property type="match status" value="1"/>
</dbReference>
<dbReference type="PANTHER" id="PTHR34146">
    <property type="entry name" value="POLYNUCLEOTIDYL TRANSFERASE, RIBONUCLEASE H-LIKE SUPERFAMILY PROTEIN-RELATED"/>
    <property type="match status" value="1"/>
</dbReference>
<sequence>MAYPHTETHVKIYALGDICQVDGTWKKSECRGGLGLYYFNTNTLEKLMGRCNLRRGISPPHAELEALIWAMQCMLNTGKLTMVFQMDYSDVVKMVSKPKKWSAFSLLLEEVDRCKRRFNSFSIMQIPMTENTKANNLAQNARALLSDVYYVHSLFQQFGFPSYFRDRGS</sequence>
<dbReference type="InterPro" id="IPR044730">
    <property type="entry name" value="RNase_H-like_dom_plant"/>
</dbReference>
<feature type="domain" description="RNase H type-1" evidence="1">
    <location>
        <begin position="21"/>
        <end position="141"/>
    </location>
</feature>
<dbReference type="InterPro" id="IPR002156">
    <property type="entry name" value="RNaseH_domain"/>
</dbReference>
<dbReference type="EMBL" id="CACVBM020001487">
    <property type="protein sequence ID" value="CAA7051708.1"/>
    <property type="molecule type" value="Genomic_DNA"/>
</dbReference>
<dbReference type="Gene3D" id="3.30.420.10">
    <property type="entry name" value="Ribonuclease H-like superfamily/Ribonuclease H"/>
    <property type="match status" value="1"/>
</dbReference>
<dbReference type="AlphaFoldDB" id="A0A6D2KF42"/>
<proteinExistence type="predicted"/>
<dbReference type="Pfam" id="PF13456">
    <property type="entry name" value="RVT_3"/>
    <property type="match status" value="1"/>
</dbReference>
<organism evidence="2 3">
    <name type="scientific">Microthlaspi erraticum</name>
    <dbReference type="NCBI Taxonomy" id="1685480"/>
    <lineage>
        <taxon>Eukaryota</taxon>
        <taxon>Viridiplantae</taxon>
        <taxon>Streptophyta</taxon>
        <taxon>Embryophyta</taxon>
        <taxon>Tracheophyta</taxon>
        <taxon>Spermatophyta</taxon>
        <taxon>Magnoliopsida</taxon>
        <taxon>eudicotyledons</taxon>
        <taxon>Gunneridae</taxon>
        <taxon>Pentapetalae</taxon>
        <taxon>rosids</taxon>
        <taxon>malvids</taxon>
        <taxon>Brassicales</taxon>
        <taxon>Brassicaceae</taxon>
        <taxon>Coluteocarpeae</taxon>
        <taxon>Microthlaspi</taxon>
    </lineage>
</organism>
<dbReference type="InterPro" id="IPR036397">
    <property type="entry name" value="RNaseH_sf"/>
</dbReference>
<reference evidence="2" key="1">
    <citation type="submission" date="2020-01" db="EMBL/GenBank/DDBJ databases">
        <authorList>
            <person name="Mishra B."/>
        </authorList>
    </citation>
    <scope>NUCLEOTIDE SEQUENCE [LARGE SCALE GENOMIC DNA]</scope>
</reference>
<comment type="caution">
    <text evidence="2">The sequence shown here is derived from an EMBL/GenBank/DDBJ whole genome shotgun (WGS) entry which is preliminary data.</text>
</comment>
<keyword evidence="3" id="KW-1185">Reference proteome</keyword>
<name>A0A6D2KF42_9BRAS</name>